<feature type="binding site" evidence="9">
    <location>
        <position position="768"/>
    </location>
    <ligand>
        <name>acetyl-CoA</name>
        <dbReference type="ChEBI" id="CHEBI:57288"/>
    </ligand>
</feature>
<feature type="region of interest" description="Disordered" evidence="10">
    <location>
        <begin position="695"/>
        <end position="726"/>
    </location>
</feature>
<feature type="binding site" evidence="9">
    <location>
        <begin position="291"/>
        <end position="300"/>
    </location>
    <ligand>
        <name>ATP</name>
        <dbReference type="ChEBI" id="CHEBI:30616"/>
    </ligand>
</feature>
<dbReference type="GO" id="GO:0005730">
    <property type="term" value="C:nucleolus"/>
    <property type="evidence" value="ECO:0007669"/>
    <property type="project" value="UniProtKB-SubCell"/>
</dbReference>
<feature type="region of interest" description="Disordered" evidence="10">
    <location>
        <begin position="1057"/>
        <end position="1099"/>
    </location>
</feature>
<dbReference type="Pfam" id="PF08351">
    <property type="entry name" value="TmcA_N"/>
    <property type="match status" value="1"/>
</dbReference>
<accession>A0A1Z5JWN1</accession>
<feature type="domain" description="TcmA/NAT10 helicase" evidence="11">
    <location>
        <begin position="286"/>
        <end position="516"/>
    </location>
</feature>
<sequence length="1099" mass="121854">MVRKRLDDRLRNLLERSMVTRQRSMLVLVGDYGKDQIPNLHRILSQSSMQNPSVLWCYKKDLGFSTHQQKRMKKLKKQAQRGLLNDTEQAFDLFVKQAPITWCYYKDSHRVLGTTVKLLVLQDFEALTPNLMARTIETVSGGGLVVFLLKTVNSLKQLYQMSMDVHSRYRTESQADLQPRFNERFLLSLADNPACMVCDDELNVLPLSGKTLKQLSEKSYAKGDAGQVILEDTADDVELRSLQESLVDTPHIGVLVGQTKTIDQAQAVLQFLDACTEKQLRRTLAMTAARGRGKSAAMGLSLAGALALGYSTIAVTAPEPENLVAVFNFVIQGLNELKYQEHIDYNVVYNQALGRDEIKCVLSIQLHRTHRQMIQYVPPSAVDQFKTAEIIAIDEAAAIPLPIVKSLLQLKDERLVWLSSTINGYEGTGRALSLKLIHELREQSKSNAAQAAANAIVGPKRGKGEAKVHEQRWAAAAQAASDQPTGSLVEIELTTPIRYAPGDFVEKWLNKLLCLESTAGSLKLSGGAPAPDHCELYSVDRDALFSYHKLSEAFLQKIMGLYTSAHYKNTPNDLQLLSDAPAHALFVLLSPNAEKDSDSLPDVLAVIQVAMEGQISRKAVEAQLARGHRSAGDLIPWTLAQQFGDSKFAQLSGARIVRIATHPSVQGMGYGTHAMNLLYRFYNGEMISLANHVEDDSEDGVDDASMNEEESDDEAEAGAASSLQKERLKPRKEIPPLLLPLTEIDAPRLDWIGTSFGLTLQLHKFWTRAGMRLLYLRQTQNELTGEHSAIMLRTLSHRTGFDDSWLDAFSSDTRRRMISLLGGSFRDIEVRLALSLLENFGRAQGTKKSIQDRAGAFGGKISIQELDLLLTPHDLKRLELYGRNLCDHHLVTDLLPTLARLYFSERFGSDFSLSGVQAALLCGTGLQAKSVEHLSGELGLPVNQALAMFNKAIRKLSIALNGIALEQEKIDILKKQEVAAGTTERLRDVARQTLEEDLSDGADEALDALNATNNLPPEISQDPELMQYAIKGSTKQWEKALDGKDVKDGTVAIQSVREKRKISDDDIEKEASKDKLSKDKGKKKDSGSKAKRKKKRAKN</sequence>
<dbReference type="Pfam" id="PF13725">
    <property type="entry name" value="tRNA_bind_2"/>
    <property type="match status" value="1"/>
</dbReference>
<evidence type="ECO:0000313" key="16">
    <source>
        <dbReference type="Proteomes" id="UP000198406"/>
    </source>
</evidence>
<keyword evidence="5 9" id="KW-0547">Nucleotide-binding</keyword>
<comment type="catalytic activity">
    <reaction evidence="9">
        <text>a cytidine in 18S rRNA + acetyl-CoA + ATP + H2O = an N(4)-acetylcytidine in 18S rRNA + ADP + phosphate + CoA + H(+)</text>
        <dbReference type="Rhea" id="RHEA:51424"/>
        <dbReference type="Rhea" id="RHEA-COMP:13575"/>
        <dbReference type="Rhea" id="RHEA-COMP:13576"/>
        <dbReference type="ChEBI" id="CHEBI:15377"/>
        <dbReference type="ChEBI" id="CHEBI:15378"/>
        <dbReference type="ChEBI" id="CHEBI:30616"/>
        <dbReference type="ChEBI" id="CHEBI:43474"/>
        <dbReference type="ChEBI" id="CHEBI:57287"/>
        <dbReference type="ChEBI" id="CHEBI:57288"/>
        <dbReference type="ChEBI" id="CHEBI:74900"/>
        <dbReference type="ChEBI" id="CHEBI:82748"/>
        <dbReference type="ChEBI" id="CHEBI:456216"/>
    </reaction>
</comment>
<feature type="compositionally biased region" description="Basic and acidic residues" evidence="10">
    <location>
        <begin position="1061"/>
        <end position="1088"/>
    </location>
</feature>
<evidence type="ECO:0000256" key="2">
    <source>
        <dbReference type="ARBA" id="ARBA00022552"/>
    </source>
</evidence>
<dbReference type="InterPro" id="IPR027417">
    <property type="entry name" value="P-loop_NTPase"/>
</dbReference>
<feature type="domain" description="Possible tRNA binding" evidence="14">
    <location>
        <begin position="805"/>
        <end position="1040"/>
    </location>
</feature>
<dbReference type="Pfam" id="PF05127">
    <property type="entry name" value="NAT10_TcmA_helicase"/>
    <property type="match status" value="1"/>
</dbReference>
<evidence type="ECO:0000256" key="4">
    <source>
        <dbReference type="ARBA" id="ARBA00022694"/>
    </source>
</evidence>
<feature type="compositionally biased region" description="Basic residues" evidence="10">
    <location>
        <begin position="1089"/>
        <end position="1099"/>
    </location>
</feature>
<protein>
    <recommendedName>
        <fullName evidence="9">RNA cytidine acetyltransferase</fullName>
        <ecNumber evidence="9">2.3.1.-</ecNumber>
    </recommendedName>
    <alternativeName>
        <fullName evidence="9">18S rRNA cytosine acetyltransferase</fullName>
    </alternativeName>
</protein>
<dbReference type="InterPro" id="IPR027992">
    <property type="entry name" value="tRNA_bind_dom"/>
</dbReference>
<evidence type="ECO:0000259" key="14">
    <source>
        <dbReference type="Pfam" id="PF13725"/>
    </source>
</evidence>
<dbReference type="Gene3D" id="3.40.630.30">
    <property type="match status" value="1"/>
</dbReference>
<evidence type="ECO:0000256" key="9">
    <source>
        <dbReference type="HAMAP-Rule" id="MF_03211"/>
    </source>
</evidence>
<dbReference type="FunCoup" id="A0A1Z5JWN1">
    <property type="interactions" value="852"/>
</dbReference>
<keyword evidence="8 9" id="KW-0012">Acyltransferase</keyword>
<evidence type="ECO:0000256" key="10">
    <source>
        <dbReference type="SAM" id="MobiDB-lite"/>
    </source>
</evidence>
<dbReference type="GO" id="GO:0005524">
    <property type="term" value="F:ATP binding"/>
    <property type="evidence" value="ECO:0007669"/>
    <property type="project" value="UniProtKB-UniRule"/>
</dbReference>
<dbReference type="InterPro" id="IPR032672">
    <property type="entry name" value="TmcA/NAT10/Kre33"/>
</dbReference>
<dbReference type="EMBL" id="BDSP01000130">
    <property type="protein sequence ID" value="GAX18443.1"/>
    <property type="molecule type" value="Genomic_DNA"/>
</dbReference>
<dbReference type="GO" id="GO:0030686">
    <property type="term" value="C:90S preribosome"/>
    <property type="evidence" value="ECO:0007669"/>
    <property type="project" value="TreeGrafter"/>
</dbReference>
<evidence type="ECO:0000259" key="11">
    <source>
        <dbReference type="Pfam" id="PF05127"/>
    </source>
</evidence>
<feature type="binding site" evidence="9">
    <location>
        <begin position="659"/>
        <end position="661"/>
    </location>
    <ligand>
        <name>acetyl-CoA</name>
        <dbReference type="ChEBI" id="CHEBI:57288"/>
    </ligand>
</feature>
<dbReference type="HAMAP" id="MF_03211">
    <property type="entry name" value="RNA_acetyltr_Nat10"/>
    <property type="match status" value="1"/>
</dbReference>
<reference evidence="15 16" key="1">
    <citation type="journal article" date="2015" name="Plant Cell">
        <title>Oil accumulation by the oleaginous diatom Fistulifera solaris as revealed by the genome and transcriptome.</title>
        <authorList>
            <person name="Tanaka T."/>
            <person name="Maeda Y."/>
            <person name="Veluchamy A."/>
            <person name="Tanaka M."/>
            <person name="Abida H."/>
            <person name="Marechal E."/>
            <person name="Bowler C."/>
            <person name="Muto M."/>
            <person name="Sunaga Y."/>
            <person name="Tanaka M."/>
            <person name="Yoshino T."/>
            <person name="Taniguchi T."/>
            <person name="Fukuda Y."/>
            <person name="Nemoto M."/>
            <person name="Matsumoto M."/>
            <person name="Wong P.S."/>
            <person name="Aburatani S."/>
            <person name="Fujibuchi W."/>
        </authorList>
    </citation>
    <scope>NUCLEOTIDE SEQUENCE [LARGE SCALE GENOMIC DNA]</scope>
    <source>
        <strain evidence="15 16">JPCC DA0580</strain>
    </source>
</reference>
<gene>
    <name evidence="15" type="ORF">FisN_2Lh086</name>
</gene>
<evidence type="ECO:0000256" key="5">
    <source>
        <dbReference type="ARBA" id="ARBA00022741"/>
    </source>
</evidence>
<dbReference type="GO" id="GO:1990883">
    <property type="term" value="F:18S rRNA cytidine N-acetyltransferase activity"/>
    <property type="evidence" value="ECO:0007669"/>
    <property type="project" value="TreeGrafter"/>
</dbReference>
<keyword evidence="16" id="KW-1185">Reference proteome</keyword>
<dbReference type="GO" id="GO:0051392">
    <property type="term" value="F:tRNA cytidine N4-acetyltransferase activity"/>
    <property type="evidence" value="ECO:0007669"/>
    <property type="project" value="RHEA"/>
</dbReference>
<evidence type="ECO:0000256" key="7">
    <source>
        <dbReference type="ARBA" id="ARBA00023242"/>
    </source>
</evidence>
<comment type="function">
    <text evidence="9">RNA cytidine acetyltransferase with specificity toward both 18S rRNA and tRNAs. Catalyzes the formation of N(4)-acetylcytidine (ac4C) in 18S rRNA. Required for early nucleolar cleavages of precursor rRNA at sites A0, A1 and A2 during 18S rRNA synthesis. Catalyzes the formation of ac4C in serine and leucine tRNAs. Requires a tRNA-binding adapter protein for full tRNA acetyltransferase activity but not for 18S rRNA acetylation.</text>
</comment>
<dbReference type="Gene3D" id="3.40.50.300">
    <property type="entry name" value="P-loop containing nucleotide triphosphate hydrolases"/>
    <property type="match status" value="1"/>
</dbReference>
<dbReference type="InterPro" id="IPR007807">
    <property type="entry name" value="TcmA/NAT10_helicase"/>
</dbReference>
<evidence type="ECO:0000256" key="3">
    <source>
        <dbReference type="ARBA" id="ARBA00022679"/>
    </source>
</evidence>
<feature type="compositionally biased region" description="Acidic residues" evidence="10">
    <location>
        <begin position="695"/>
        <end position="716"/>
    </location>
</feature>
<comment type="similarity">
    <text evidence="9">Belongs to the RNA cytidine acetyltransferase family. NAT10 subfamily.</text>
</comment>
<evidence type="ECO:0000259" key="13">
    <source>
        <dbReference type="Pfam" id="PF13718"/>
    </source>
</evidence>
<feature type="binding site" evidence="9">
    <location>
        <position position="498"/>
    </location>
    <ligand>
        <name>ATP</name>
        <dbReference type="ChEBI" id="CHEBI:30616"/>
    </ligand>
</feature>
<evidence type="ECO:0000256" key="8">
    <source>
        <dbReference type="ARBA" id="ARBA00023315"/>
    </source>
</evidence>
<dbReference type="InterPro" id="IPR033688">
    <property type="entry name" value="NAT10"/>
</dbReference>
<comment type="catalytic activity">
    <reaction evidence="9">
        <text>a cytidine in tRNA + acetyl-CoA + ATP + H2O = an N(4)-acetylcytidine in tRNA + ADP + phosphate + CoA + H(+)</text>
        <dbReference type="Rhea" id="RHEA:53876"/>
        <dbReference type="Rhea" id="RHEA-COMP:13670"/>
        <dbReference type="Rhea" id="RHEA-COMP:13671"/>
        <dbReference type="ChEBI" id="CHEBI:15377"/>
        <dbReference type="ChEBI" id="CHEBI:15378"/>
        <dbReference type="ChEBI" id="CHEBI:30616"/>
        <dbReference type="ChEBI" id="CHEBI:43474"/>
        <dbReference type="ChEBI" id="CHEBI:57287"/>
        <dbReference type="ChEBI" id="CHEBI:57288"/>
        <dbReference type="ChEBI" id="CHEBI:74900"/>
        <dbReference type="ChEBI" id="CHEBI:82748"/>
        <dbReference type="ChEBI" id="CHEBI:456216"/>
    </reaction>
</comment>
<dbReference type="EC" id="2.3.1.-" evidence="9"/>
<dbReference type="PANTHER" id="PTHR10925">
    <property type="entry name" value="N-ACETYLTRANSFERASE 10"/>
    <property type="match status" value="1"/>
</dbReference>
<dbReference type="Pfam" id="PF13718">
    <property type="entry name" value="GNAT_acetyltr_2"/>
    <property type="match status" value="1"/>
</dbReference>
<dbReference type="GO" id="GO:0051391">
    <property type="term" value="P:tRNA acetylation"/>
    <property type="evidence" value="ECO:0007669"/>
    <property type="project" value="UniProtKB-UniRule"/>
</dbReference>
<dbReference type="GO" id="GO:1904812">
    <property type="term" value="P:rRNA acetylation involved in maturation of SSU-rRNA"/>
    <property type="evidence" value="ECO:0007669"/>
    <property type="project" value="InterPro"/>
</dbReference>
<keyword evidence="2 9" id="KW-0698">rRNA processing</keyword>
<evidence type="ECO:0000313" key="15">
    <source>
        <dbReference type="EMBL" id="GAX18443.1"/>
    </source>
</evidence>
<feature type="domain" description="N-acetyltransferase" evidence="13">
    <location>
        <begin position="557"/>
        <end position="795"/>
    </location>
</feature>
<evidence type="ECO:0000256" key="1">
    <source>
        <dbReference type="ARBA" id="ARBA00004604"/>
    </source>
</evidence>
<keyword evidence="3 9" id="KW-0808">Transferase</keyword>
<comment type="subcellular location">
    <subcellularLocation>
        <location evidence="1 9">Nucleus</location>
        <location evidence="1 9">Nucleolus</location>
    </subcellularLocation>
</comment>
<dbReference type="InterPro" id="IPR013562">
    <property type="entry name" value="TmcA/NAT10_N"/>
</dbReference>
<dbReference type="PANTHER" id="PTHR10925:SF5">
    <property type="entry name" value="RNA CYTIDINE ACETYLTRANSFERASE"/>
    <property type="match status" value="1"/>
</dbReference>
<dbReference type="Gene3D" id="3.40.50.11040">
    <property type="match status" value="1"/>
</dbReference>
<dbReference type="InterPro" id="IPR000182">
    <property type="entry name" value="GNAT_dom"/>
</dbReference>
<comment type="caution">
    <text evidence="15">The sequence shown here is derived from an EMBL/GenBank/DDBJ whole genome shotgun (WGS) entry which is preliminary data.</text>
</comment>
<keyword evidence="7 9" id="KW-0539">Nucleus</keyword>
<dbReference type="OrthoDB" id="10067491at2759"/>
<proteinExistence type="inferred from homology"/>
<keyword evidence="6 9" id="KW-0067">ATP-binding</keyword>
<dbReference type="AlphaFoldDB" id="A0A1Z5JWN1"/>
<keyword evidence="4 9" id="KW-0819">tRNA processing</keyword>
<organism evidence="15 16">
    <name type="scientific">Fistulifera solaris</name>
    <name type="common">Oleaginous diatom</name>
    <dbReference type="NCBI Taxonomy" id="1519565"/>
    <lineage>
        <taxon>Eukaryota</taxon>
        <taxon>Sar</taxon>
        <taxon>Stramenopiles</taxon>
        <taxon>Ochrophyta</taxon>
        <taxon>Bacillariophyta</taxon>
        <taxon>Bacillariophyceae</taxon>
        <taxon>Bacillariophycidae</taxon>
        <taxon>Naviculales</taxon>
        <taxon>Naviculaceae</taxon>
        <taxon>Fistulifera</taxon>
    </lineage>
</organism>
<dbReference type="InParanoid" id="A0A1Z5JWN1"/>
<dbReference type="Proteomes" id="UP000198406">
    <property type="component" value="Unassembled WGS sequence"/>
</dbReference>
<evidence type="ECO:0000256" key="6">
    <source>
        <dbReference type="ARBA" id="ARBA00022840"/>
    </source>
</evidence>
<evidence type="ECO:0000259" key="12">
    <source>
        <dbReference type="Pfam" id="PF08351"/>
    </source>
</evidence>
<dbReference type="GO" id="GO:0000049">
    <property type="term" value="F:tRNA binding"/>
    <property type="evidence" value="ECO:0007669"/>
    <property type="project" value="TreeGrafter"/>
</dbReference>
<feature type="binding site" evidence="9">
    <location>
        <begin position="666"/>
        <end position="672"/>
    </location>
    <ligand>
        <name>acetyl-CoA</name>
        <dbReference type="ChEBI" id="CHEBI:57288"/>
    </ligand>
</feature>
<feature type="domain" description="TmcA/NAT10 N-terminal" evidence="12">
    <location>
        <begin position="8"/>
        <end position="199"/>
    </location>
</feature>
<name>A0A1Z5JWN1_FISSO</name>